<proteinExistence type="predicted"/>
<dbReference type="AlphaFoldDB" id="A0A2A3ZKD2"/>
<reference evidence="1 2" key="1">
    <citation type="journal article" date="2017" name="Elife">
        <title>Extensive horizontal gene transfer in cheese-associated bacteria.</title>
        <authorList>
            <person name="Bonham K.S."/>
            <person name="Wolfe B.E."/>
            <person name="Dutton R.J."/>
        </authorList>
    </citation>
    <scope>NUCLEOTIDE SEQUENCE [LARGE SCALE GENOMIC DNA]</scope>
    <source>
        <strain evidence="1 2">900_6</strain>
    </source>
</reference>
<dbReference type="EMBL" id="NRGO01000001">
    <property type="protein sequence ID" value="PCC52006.1"/>
    <property type="molecule type" value="Genomic_DNA"/>
</dbReference>
<evidence type="ECO:0000313" key="1">
    <source>
        <dbReference type="EMBL" id="PCC52006.1"/>
    </source>
</evidence>
<dbReference type="RefSeq" id="WP_096159483.1">
    <property type="nucleotide sequence ID" value="NZ_JABUYC010000007.1"/>
</dbReference>
<accession>A0A2A3ZKD2</accession>
<dbReference type="Proteomes" id="UP000217720">
    <property type="component" value="Unassembled WGS sequence"/>
</dbReference>
<evidence type="ECO:0000313" key="2">
    <source>
        <dbReference type="Proteomes" id="UP000217720"/>
    </source>
</evidence>
<sequence>MDPAEGEALPHLGGREGDESDRLIHLYTYWQNVAEVLDSDSGIEDLRFEHYFLGMPDAPTSSLHVQAIAAQ</sequence>
<gene>
    <name evidence="1" type="ORF">CIK62_00815</name>
</gene>
<organism evidence="1 2">
    <name type="scientific">Brevibacterium aurantiacum</name>
    <dbReference type="NCBI Taxonomy" id="273384"/>
    <lineage>
        <taxon>Bacteria</taxon>
        <taxon>Bacillati</taxon>
        <taxon>Actinomycetota</taxon>
        <taxon>Actinomycetes</taxon>
        <taxon>Micrococcales</taxon>
        <taxon>Brevibacteriaceae</taxon>
        <taxon>Brevibacterium</taxon>
    </lineage>
</organism>
<comment type="caution">
    <text evidence="1">The sequence shown here is derived from an EMBL/GenBank/DDBJ whole genome shotgun (WGS) entry which is preliminary data.</text>
</comment>
<name>A0A2A3ZKD2_BREAU</name>
<protein>
    <submittedName>
        <fullName evidence="1">Uncharacterized protein</fullName>
    </submittedName>
</protein>